<dbReference type="PROSITE" id="PS50966">
    <property type="entry name" value="ZF_SWIM"/>
    <property type="match status" value="1"/>
</dbReference>
<evidence type="ECO:0000256" key="1">
    <source>
        <dbReference type="PROSITE-ProRule" id="PRU00325"/>
    </source>
</evidence>
<feature type="compositionally biased region" description="Polar residues" evidence="2">
    <location>
        <begin position="61"/>
        <end position="72"/>
    </location>
</feature>
<dbReference type="CDD" id="cd20805">
    <property type="entry name" value="C1_DGK_rpt2"/>
    <property type="match status" value="1"/>
</dbReference>
<dbReference type="InParanoid" id="D8PV92"/>
<keyword evidence="1" id="KW-0479">Metal-binding</keyword>
<dbReference type="PANTHER" id="PTHR21540">
    <property type="entry name" value="RING FINGER AND SWIM DOMAIN-CONTAINING PROTEIN 2"/>
    <property type="match status" value="1"/>
</dbReference>
<dbReference type="InterPro" id="IPR039903">
    <property type="entry name" value="Zswim2"/>
</dbReference>
<dbReference type="InterPro" id="IPR007527">
    <property type="entry name" value="Znf_SWIM"/>
</dbReference>
<protein>
    <submittedName>
        <fullName evidence="4">Expressed protein</fullName>
    </submittedName>
</protein>
<dbReference type="HOGENOM" id="CLU_522914_0_0_1"/>
<evidence type="ECO:0000259" key="3">
    <source>
        <dbReference type="PROSITE" id="PS50966"/>
    </source>
</evidence>
<dbReference type="GeneID" id="9587382"/>
<dbReference type="GO" id="GO:0061630">
    <property type="term" value="F:ubiquitin protein ligase activity"/>
    <property type="evidence" value="ECO:0007669"/>
    <property type="project" value="InterPro"/>
</dbReference>
<name>D8PV92_SCHCM</name>
<keyword evidence="1" id="KW-0862">Zinc</keyword>
<feature type="region of interest" description="Disordered" evidence="2">
    <location>
        <begin position="498"/>
        <end position="521"/>
    </location>
</feature>
<sequence>MLRRMVSLGTSTIGSMLGKRPREPEPEPQTEAEIVPLEDPPIVEAEPVDEPIIFDDEQAVSDESSNSTVLNTEDQESPVKKPRLDSLAPVRKPKVVDWRTKPLKPVPYKLKNGVKKYAEFRKEERRAPFKAHCPPSVYRAYETMLRDAHEICVLDSWTPEGTIFARDYHVLGQSGKVYTTHIGKRPHCNCPNFFLGNHCKHIIYVFIKFLNLPVSSYIWYQRGLTRRELCDAFANEPEKRFDASFRELAAYHWALRVDDQNVSKPDFNDLCAICWEPPTPDFPKSELRYCEACKKALHKDCFKSMVKGAMEIAEFLNYRNPLHSLACPHCAFSWLGPIEHPDLKGEALNKVVQKSVRIKVTKHGFTQLADVLKRKPTKRTKHYIRKRNAKYRRRYFDQQYYFGTARGPMPQIVRFRQLEKHLERRRQEELRRQEVIAAAQEAAAKVNVLSMQPASMRRKKGAQVKKPAAHTYDVSQAAEQKARLEVLATYQASLVAAPSAPKDVDASAEAGPSRLTMAAEA</sequence>
<gene>
    <name evidence="4" type="ORF">SCHCODRAFT_255905</name>
</gene>
<dbReference type="VEuPathDB" id="FungiDB:SCHCODRAFT_02607924"/>
<dbReference type="STRING" id="578458.D8PV92"/>
<organism evidence="5">
    <name type="scientific">Schizophyllum commune (strain H4-8 / FGSC 9210)</name>
    <name type="common">Split gill fungus</name>
    <dbReference type="NCBI Taxonomy" id="578458"/>
    <lineage>
        <taxon>Eukaryota</taxon>
        <taxon>Fungi</taxon>
        <taxon>Dikarya</taxon>
        <taxon>Basidiomycota</taxon>
        <taxon>Agaricomycotina</taxon>
        <taxon>Agaricomycetes</taxon>
        <taxon>Agaricomycetidae</taxon>
        <taxon>Agaricales</taxon>
        <taxon>Schizophyllaceae</taxon>
        <taxon>Schizophyllum</taxon>
    </lineage>
</organism>
<dbReference type="Proteomes" id="UP000007431">
    <property type="component" value="Unassembled WGS sequence"/>
</dbReference>
<dbReference type="KEGG" id="scm:SCHCO_02607924"/>
<dbReference type="PANTHER" id="PTHR21540:SF0">
    <property type="entry name" value="PHD FAMILY PROTEIN"/>
    <property type="match status" value="1"/>
</dbReference>
<dbReference type="EMBL" id="GL377303">
    <property type="protein sequence ID" value="EFI99990.1"/>
    <property type="molecule type" value="Genomic_DNA"/>
</dbReference>
<keyword evidence="5" id="KW-1185">Reference proteome</keyword>
<evidence type="ECO:0000256" key="2">
    <source>
        <dbReference type="SAM" id="MobiDB-lite"/>
    </source>
</evidence>
<proteinExistence type="predicted"/>
<feature type="region of interest" description="Disordered" evidence="2">
    <location>
        <begin position="1"/>
        <end position="42"/>
    </location>
</feature>
<dbReference type="AlphaFoldDB" id="D8PV92"/>
<evidence type="ECO:0000313" key="4">
    <source>
        <dbReference type="EMBL" id="EFI99990.1"/>
    </source>
</evidence>
<evidence type="ECO:0000313" key="5">
    <source>
        <dbReference type="Proteomes" id="UP000007431"/>
    </source>
</evidence>
<accession>D8PV92</accession>
<keyword evidence="1" id="KW-0863">Zinc-finger</keyword>
<dbReference type="OrthoDB" id="2923701at2759"/>
<reference evidence="4 5" key="1">
    <citation type="journal article" date="2010" name="Nat. Biotechnol.">
        <title>Genome sequence of the model mushroom Schizophyllum commune.</title>
        <authorList>
            <person name="Ohm R.A."/>
            <person name="de Jong J.F."/>
            <person name="Lugones L.G."/>
            <person name="Aerts A."/>
            <person name="Kothe E."/>
            <person name="Stajich J.E."/>
            <person name="de Vries R.P."/>
            <person name="Record E."/>
            <person name="Levasseur A."/>
            <person name="Baker S.E."/>
            <person name="Bartholomew K.A."/>
            <person name="Coutinho P.M."/>
            <person name="Erdmann S."/>
            <person name="Fowler T.J."/>
            <person name="Gathman A.C."/>
            <person name="Lombard V."/>
            <person name="Henrissat B."/>
            <person name="Knabe N."/>
            <person name="Kuees U."/>
            <person name="Lilly W.W."/>
            <person name="Lindquist E."/>
            <person name="Lucas S."/>
            <person name="Magnuson J.K."/>
            <person name="Piumi F."/>
            <person name="Raudaskoski M."/>
            <person name="Salamov A."/>
            <person name="Schmutz J."/>
            <person name="Schwarze F.W.M.R."/>
            <person name="vanKuyk P.A."/>
            <person name="Horton J.S."/>
            <person name="Grigoriev I.V."/>
            <person name="Woesten H.A.B."/>
        </authorList>
    </citation>
    <scope>NUCLEOTIDE SEQUENCE [LARGE SCALE GENOMIC DNA]</scope>
    <source>
        <strain evidence="5">H4-8 / FGSC 9210</strain>
    </source>
</reference>
<dbReference type="GO" id="GO:0008270">
    <property type="term" value="F:zinc ion binding"/>
    <property type="evidence" value="ECO:0007669"/>
    <property type="project" value="UniProtKB-KW"/>
</dbReference>
<feature type="region of interest" description="Disordered" evidence="2">
    <location>
        <begin position="56"/>
        <end position="82"/>
    </location>
</feature>
<feature type="domain" description="SWIM-type" evidence="3">
    <location>
        <begin position="178"/>
        <end position="210"/>
    </location>
</feature>